<keyword evidence="1" id="KW-0732">Signal</keyword>
<name>A0ABN6T230_9MOLU</name>
<sequence>MKNILRLMGALALTAGATPSVVACGNNGSNIPNNPQLNGKYAELLGWYSDENTSIIDEVINFDNLGTCIITADSTNLIKDKLFKEKLLVEGSTDGKWKAKNTDSATFLRELGFTSGNQDNDYSEPDVDAITNLIVTIKTAAPGEISVADTTDFKVADGICQIDIMSSKTAAKLVKSYNINIKAANLNVSKVITSNIIKEPLNDLKLTADQGFKVDQPTSGFKLEFTDELNKTKFESLLKVLNTSFTTHFFSSPTGTEEIKTFNDGEPAFLQLHFDSVILAQKMAVGTPANNKFSN</sequence>
<organism evidence="2 3">
    <name type="scientific">Spiroplasma ixodetis</name>
    <dbReference type="NCBI Taxonomy" id="2141"/>
    <lineage>
        <taxon>Bacteria</taxon>
        <taxon>Bacillati</taxon>
        <taxon>Mycoplasmatota</taxon>
        <taxon>Mollicutes</taxon>
        <taxon>Entomoplasmatales</taxon>
        <taxon>Spiroplasmataceae</taxon>
        <taxon>Spiroplasma</taxon>
    </lineage>
</organism>
<reference evidence="2 3" key="1">
    <citation type="journal article" date="2022" name="Front. Microbiol.">
        <title>Male-killing mechanisms vary between Spiroplasma species.</title>
        <authorList>
            <person name="Arai H."/>
            <person name="Inoue M."/>
            <person name="Kageyama D."/>
        </authorList>
    </citation>
    <scope>NUCLEOTIDE SEQUENCE [LARGE SCALE GENOMIC DNA]</scope>
    <source>
        <strain evidence="3">sHm</strain>
    </source>
</reference>
<feature type="signal peptide" evidence="1">
    <location>
        <begin position="1"/>
        <end position="23"/>
    </location>
</feature>
<accession>A0ABN6T230</accession>
<gene>
    <name evidence="2" type="ORF">SHM_16420</name>
</gene>
<keyword evidence="3" id="KW-1185">Reference proteome</keyword>
<feature type="chain" id="PRO_5045862868" description="Lipoprotein" evidence="1">
    <location>
        <begin position="24"/>
        <end position="295"/>
    </location>
</feature>
<dbReference type="Proteomes" id="UP001163387">
    <property type="component" value="Chromosome"/>
</dbReference>
<dbReference type="PROSITE" id="PS51257">
    <property type="entry name" value="PROKAR_LIPOPROTEIN"/>
    <property type="match status" value="1"/>
</dbReference>
<evidence type="ECO:0008006" key="4">
    <source>
        <dbReference type="Google" id="ProtNLM"/>
    </source>
</evidence>
<evidence type="ECO:0000313" key="3">
    <source>
        <dbReference type="Proteomes" id="UP001163387"/>
    </source>
</evidence>
<dbReference type="EMBL" id="AP026933">
    <property type="protein sequence ID" value="BDT03996.1"/>
    <property type="molecule type" value="Genomic_DNA"/>
</dbReference>
<proteinExistence type="predicted"/>
<evidence type="ECO:0000256" key="1">
    <source>
        <dbReference type="SAM" id="SignalP"/>
    </source>
</evidence>
<protein>
    <recommendedName>
        <fullName evidence="4">Lipoprotein</fullName>
    </recommendedName>
</protein>
<evidence type="ECO:0000313" key="2">
    <source>
        <dbReference type="EMBL" id="BDT03996.1"/>
    </source>
</evidence>